<evidence type="ECO:0000313" key="2">
    <source>
        <dbReference type="Proteomes" id="UP001059844"/>
    </source>
</evidence>
<proteinExistence type="predicted"/>
<dbReference type="EMBL" id="CP101751">
    <property type="protein sequence ID" value="UUC46162.1"/>
    <property type="molecule type" value="Genomic_DNA"/>
</dbReference>
<dbReference type="Pfam" id="PF14345">
    <property type="entry name" value="GDYXXLXY"/>
    <property type="match status" value="1"/>
</dbReference>
<dbReference type="InterPro" id="IPR025833">
    <property type="entry name" value="GDYXXLXY"/>
</dbReference>
<sequence length="186" mass="21310">MKTKQFVLLFSIVALIQLAVPTSMIWENQKTIENGTVYKFKTAPIDPNDPFIGKYIALQYALESFPSKDSIWESGDPVFIYLGKDTDGFATLKKAVKNKEKDNPDDYVIAKVNYNFDGVVHFIFPFNTYYMEESKAYDAETAYREQVRDTTSSYPTYALVHVKDGKAVLSDVIIKNTPIKEYVRKK</sequence>
<dbReference type="RefSeq" id="WP_256551838.1">
    <property type="nucleotide sequence ID" value="NZ_CP101751.1"/>
</dbReference>
<gene>
    <name evidence="1" type="ORF">NOX80_02905</name>
</gene>
<protein>
    <submittedName>
        <fullName evidence="1">GDYXXLXY domain-containing protein</fullName>
    </submittedName>
</protein>
<evidence type="ECO:0000313" key="1">
    <source>
        <dbReference type="EMBL" id="UUC46162.1"/>
    </source>
</evidence>
<name>A0ABY5IVI1_9FLAO</name>
<organism evidence="1 2">
    <name type="scientific">Flavobacterium cerinum</name>
    <dbReference type="NCBI Taxonomy" id="2502784"/>
    <lineage>
        <taxon>Bacteria</taxon>
        <taxon>Pseudomonadati</taxon>
        <taxon>Bacteroidota</taxon>
        <taxon>Flavobacteriia</taxon>
        <taxon>Flavobacteriales</taxon>
        <taxon>Flavobacteriaceae</taxon>
        <taxon>Flavobacterium</taxon>
    </lineage>
</organism>
<dbReference type="Proteomes" id="UP001059844">
    <property type="component" value="Chromosome"/>
</dbReference>
<keyword evidence="2" id="KW-1185">Reference proteome</keyword>
<accession>A0ABY5IVI1</accession>
<reference evidence="1" key="1">
    <citation type="submission" date="2022-07" db="EMBL/GenBank/DDBJ databases">
        <title>Isolation, identification, and degradation of a PFOSA degrading strain from sewage treatment plant.</title>
        <authorList>
            <person name="Zhang L."/>
            <person name="Huo Y."/>
        </authorList>
    </citation>
    <scope>NUCLEOTIDE SEQUENCE</scope>
    <source>
        <strain evidence="1">C1</strain>
    </source>
</reference>